<dbReference type="RefSeq" id="WP_344280167.1">
    <property type="nucleotide sequence ID" value="NZ_BAAAKV010000045.1"/>
</dbReference>
<gene>
    <name evidence="1" type="ORF">GCM10009654_47120</name>
</gene>
<reference evidence="2" key="1">
    <citation type="journal article" date="2019" name="Int. J. Syst. Evol. Microbiol.">
        <title>The Global Catalogue of Microorganisms (GCM) 10K type strain sequencing project: providing services to taxonomists for standard genome sequencing and annotation.</title>
        <authorList>
            <consortium name="The Broad Institute Genomics Platform"/>
            <consortium name="The Broad Institute Genome Sequencing Center for Infectious Disease"/>
            <person name="Wu L."/>
            <person name="Ma J."/>
        </authorList>
    </citation>
    <scope>NUCLEOTIDE SEQUENCE [LARGE SCALE GENOMIC DNA]</scope>
    <source>
        <strain evidence="2">JCM 12696</strain>
    </source>
</reference>
<evidence type="ECO:0000313" key="1">
    <source>
        <dbReference type="EMBL" id="GAA1184197.1"/>
    </source>
</evidence>
<comment type="caution">
    <text evidence="1">The sequence shown here is derived from an EMBL/GenBank/DDBJ whole genome shotgun (WGS) entry which is preliminary data.</text>
</comment>
<sequence length="112" mass="12224">MFRQGDVLITPVAQETVPARLLDETGVRGEPRDARGRLVLALGEVTGHAHAVPGPGRLIRESGDMSAPMYLHLPDGGRVVHEEHAAIALPKGWFRVVRQREYVPGAFRVVAD</sequence>
<dbReference type="EMBL" id="BAAAKV010000045">
    <property type="protein sequence ID" value="GAA1184197.1"/>
    <property type="molecule type" value="Genomic_DNA"/>
</dbReference>
<name>A0ABP4FJB2_9ACTN</name>
<organism evidence="1 2">
    <name type="scientific">Streptomyces hebeiensis</name>
    <dbReference type="NCBI Taxonomy" id="229486"/>
    <lineage>
        <taxon>Bacteria</taxon>
        <taxon>Bacillati</taxon>
        <taxon>Actinomycetota</taxon>
        <taxon>Actinomycetes</taxon>
        <taxon>Kitasatosporales</taxon>
        <taxon>Streptomycetaceae</taxon>
        <taxon>Streptomyces</taxon>
    </lineage>
</organism>
<protein>
    <submittedName>
        <fullName evidence="1">Uncharacterized protein</fullName>
    </submittedName>
</protein>
<accession>A0ABP4FJB2</accession>
<keyword evidence="2" id="KW-1185">Reference proteome</keyword>
<dbReference type="Proteomes" id="UP001501371">
    <property type="component" value="Unassembled WGS sequence"/>
</dbReference>
<evidence type="ECO:0000313" key="2">
    <source>
        <dbReference type="Proteomes" id="UP001501371"/>
    </source>
</evidence>
<proteinExistence type="predicted"/>